<feature type="domain" description="HTH marR-type" evidence="8">
    <location>
        <begin position="11"/>
        <end position="141"/>
    </location>
</feature>
<dbReference type="Pfam" id="PF22381">
    <property type="entry name" value="Staph_reg_Sar_Rot"/>
    <property type="match status" value="1"/>
</dbReference>
<evidence type="ECO:0000313" key="10">
    <source>
        <dbReference type="Proteomes" id="UP000809829"/>
    </source>
</evidence>
<evidence type="ECO:0000313" key="9">
    <source>
        <dbReference type="EMBL" id="MBM7703687.1"/>
    </source>
</evidence>
<evidence type="ECO:0000256" key="5">
    <source>
        <dbReference type="ARBA" id="ARBA00046337"/>
    </source>
</evidence>
<evidence type="ECO:0000256" key="2">
    <source>
        <dbReference type="ARBA" id="ARBA00023015"/>
    </source>
</evidence>
<dbReference type="SMART" id="SM00347">
    <property type="entry name" value="HTH_MARR"/>
    <property type="match status" value="1"/>
</dbReference>
<evidence type="ECO:0000256" key="3">
    <source>
        <dbReference type="ARBA" id="ARBA00023125"/>
    </source>
</evidence>
<accession>A0ABS2QXF3</accession>
<dbReference type="PROSITE" id="PS50995">
    <property type="entry name" value="HTH_MARR_2"/>
    <property type="match status" value="1"/>
</dbReference>
<name>A0ABS2QXF3_9BACI</name>
<dbReference type="InterPro" id="IPR036388">
    <property type="entry name" value="WH-like_DNA-bd_sf"/>
</dbReference>
<evidence type="ECO:0000256" key="7">
    <source>
        <dbReference type="ARBA" id="ARBA00047207"/>
    </source>
</evidence>
<dbReference type="SUPFAM" id="SSF46785">
    <property type="entry name" value="Winged helix' DNA-binding domain"/>
    <property type="match status" value="1"/>
</dbReference>
<dbReference type="RefSeq" id="WP_205187641.1">
    <property type="nucleotide sequence ID" value="NZ_JAFBFC010000004.1"/>
</dbReference>
<dbReference type="InterPro" id="IPR055166">
    <property type="entry name" value="Transc_reg_Sar_Rot_HTH"/>
</dbReference>
<dbReference type="EMBL" id="JAFBFC010000004">
    <property type="protein sequence ID" value="MBM7703687.1"/>
    <property type="molecule type" value="Genomic_DNA"/>
</dbReference>
<dbReference type="InterPro" id="IPR000835">
    <property type="entry name" value="HTH_MarR-typ"/>
</dbReference>
<dbReference type="PRINTS" id="PR00598">
    <property type="entry name" value="HTHMARR"/>
</dbReference>
<dbReference type="Proteomes" id="UP000809829">
    <property type="component" value="Unassembled WGS sequence"/>
</dbReference>
<comment type="subcellular location">
    <subcellularLocation>
        <location evidence="1">Cytoplasm</location>
    </subcellularLocation>
</comment>
<gene>
    <name evidence="9" type="ORF">JOC83_002536</name>
</gene>
<evidence type="ECO:0000256" key="4">
    <source>
        <dbReference type="ARBA" id="ARBA00023163"/>
    </source>
</evidence>
<keyword evidence="2" id="KW-0805">Transcription regulation</keyword>
<sequence length="150" mass="17445">MSDRYEQLKLEHQLCFTIYATSREITKVYKPLLDELNVTYPQYLALLVLWEEEEVSVKQMGERLYLDSGTLTPMLKRMEQQGLLTRQRSLEDERVVTVRLTEEGKQLKDKACHIPDAVFSMSNQSPQQLSHLKQTLNDLLAALHTYNSAK</sequence>
<reference evidence="9 10" key="1">
    <citation type="submission" date="2021-01" db="EMBL/GenBank/DDBJ databases">
        <title>Genomic Encyclopedia of Type Strains, Phase IV (KMG-IV): sequencing the most valuable type-strain genomes for metagenomic binning, comparative biology and taxonomic classification.</title>
        <authorList>
            <person name="Goeker M."/>
        </authorList>
    </citation>
    <scope>NUCLEOTIDE SEQUENCE [LARGE SCALE GENOMIC DNA]</scope>
    <source>
        <strain evidence="9 10">DSM 104297</strain>
    </source>
</reference>
<evidence type="ECO:0000259" key="8">
    <source>
        <dbReference type="PROSITE" id="PS50995"/>
    </source>
</evidence>
<dbReference type="PANTHER" id="PTHR42756:SF1">
    <property type="entry name" value="TRANSCRIPTIONAL REPRESSOR OF EMRAB OPERON"/>
    <property type="match status" value="1"/>
</dbReference>
<comment type="caution">
    <text evidence="9">The sequence shown here is derived from an EMBL/GenBank/DDBJ whole genome shotgun (WGS) entry which is preliminary data.</text>
</comment>
<keyword evidence="4" id="KW-0804">Transcription</keyword>
<comment type="similarity">
    <text evidence="5">Belongs to the SarZ family.</text>
</comment>
<keyword evidence="3 9" id="KW-0238">DNA-binding</keyword>
<protein>
    <recommendedName>
        <fullName evidence="6">HTH-type transcriptional regulator SarZ</fullName>
    </recommendedName>
    <alternativeName>
        <fullName evidence="7">Staphylococcal accessory regulator Z</fullName>
    </alternativeName>
</protein>
<proteinExistence type="inferred from homology"/>
<dbReference type="InterPro" id="IPR036390">
    <property type="entry name" value="WH_DNA-bd_sf"/>
</dbReference>
<evidence type="ECO:0000256" key="6">
    <source>
        <dbReference type="ARBA" id="ARBA00047188"/>
    </source>
</evidence>
<dbReference type="PANTHER" id="PTHR42756">
    <property type="entry name" value="TRANSCRIPTIONAL REGULATOR, MARR"/>
    <property type="match status" value="1"/>
</dbReference>
<dbReference type="Gene3D" id="1.10.10.10">
    <property type="entry name" value="Winged helix-like DNA-binding domain superfamily/Winged helix DNA-binding domain"/>
    <property type="match status" value="1"/>
</dbReference>
<keyword evidence="10" id="KW-1185">Reference proteome</keyword>
<dbReference type="GO" id="GO:0003677">
    <property type="term" value="F:DNA binding"/>
    <property type="evidence" value="ECO:0007669"/>
    <property type="project" value="UniProtKB-KW"/>
</dbReference>
<evidence type="ECO:0000256" key="1">
    <source>
        <dbReference type="ARBA" id="ARBA00004496"/>
    </source>
</evidence>
<organism evidence="9 10">
    <name type="scientific">Priestia iocasae</name>
    <dbReference type="NCBI Taxonomy" id="2291674"/>
    <lineage>
        <taxon>Bacteria</taxon>
        <taxon>Bacillati</taxon>
        <taxon>Bacillota</taxon>
        <taxon>Bacilli</taxon>
        <taxon>Bacillales</taxon>
        <taxon>Bacillaceae</taxon>
        <taxon>Priestia</taxon>
    </lineage>
</organism>